<keyword evidence="1" id="KW-0547">Nucleotide-binding</keyword>
<dbReference type="EMBL" id="CP015105">
    <property type="protein sequence ID" value="ASJ11662.1"/>
    <property type="molecule type" value="Genomic_DNA"/>
</dbReference>
<accession>A0A0Q2M3G1</accession>
<reference evidence="4 9" key="2">
    <citation type="submission" date="2016-04" db="EMBL/GenBank/DDBJ databases">
        <title>Complete genome sequence of Thermococcus thioreducens type strain OGL-20P.</title>
        <authorList>
            <person name="Oger P.M."/>
        </authorList>
    </citation>
    <scope>NUCLEOTIDE SEQUENCE [LARGE SCALE GENOMIC DNA]</scope>
    <source>
        <strain evidence="4 9">OGL-20P</strain>
    </source>
</reference>
<dbReference type="Proteomes" id="UP000182125">
    <property type="component" value="Unassembled WGS sequence"/>
</dbReference>
<reference evidence="5 7" key="1">
    <citation type="submission" date="2015-08" db="EMBL/GenBank/DDBJ databases">
        <title>Thermococcus thioreducens DSM 14981 genome sequencing.</title>
        <authorList>
            <person name="Hong S.-J."/>
            <person name="Kim M.-C."/>
            <person name="Shin J.-H."/>
        </authorList>
    </citation>
    <scope>NUCLEOTIDE SEQUENCE [LARGE SCALE GENOMIC DNA]</scope>
    <source>
        <strain evidence="5 7">DSM 14981</strain>
    </source>
</reference>
<dbReference type="Proteomes" id="UP000250136">
    <property type="component" value="Chromosome"/>
</dbReference>
<dbReference type="PANTHER" id="PTHR43637">
    <property type="entry name" value="UPF0273 PROTEIN TM_0370"/>
    <property type="match status" value="1"/>
</dbReference>
<reference evidence="6 8" key="3">
    <citation type="submission" date="2016-10" db="EMBL/GenBank/DDBJ databases">
        <authorList>
            <person name="de Groot N.N."/>
        </authorList>
    </citation>
    <scope>NUCLEOTIDE SEQUENCE [LARGE SCALE GENOMIC DNA]</scope>
    <source>
        <strain evidence="6 8">OGL-20</strain>
    </source>
</reference>
<dbReference type="InterPro" id="IPR010624">
    <property type="entry name" value="KaiC_dom"/>
</dbReference>
<evidence type="ECO:0000313" key="8">
    <source>
        <dbReference type="Proteomes" id="UP000182125"/>
    </source>
</evidence>
<dbReference type="PANTHER" id="PTHR43637:SF1">
    <property type="entry name" value="UPF0273 PROTEIN TM_0370"/>
    <property type="match status" value="1"/>
</dbReference>
<dbReference type="InterPro" id="IPR014774">
    <property type="entry name" value="KaiC-like_dom"/>
</dbReference>
<dbReference type="EMBL" id="LIXN01000007">
    <property type="protein sequence ID" value="KQH82601.1"/>
    <property type="molecule type" value="Genomic_DNA"/>
</dbReference>
<dbReference type="KEGG" id="ttd:A3L14_01615"/>
<evidence type="ECO:0000313" key="7">
    <source>
        <dbReference type="Proteomes" id="UP000051862"/>
    </source>
</evidence>
<dbReference type="PATRIC" id="fig|277988.4.peg.1008"/>
<dbReference type="GeneID" id="33333080"/>
<organism evidence="5 7">
    <name type="scientific">Thermococcus thioreducens</name>
    <dbReference type="NCBI Taxonomy" id="277988"/>
    <lineage>
        <taxon>Archaea</taxon>
        <taxon>Methanobacteriati</taxon>
        <taxon>Methanobacteriota</taxon>
        <taxon>Thermococci</taxon>
        <taxon>Thermococcales</taxon>
        <taxon>Thermococcaceae</taxon>
        <taxon>Thermococcus</taxon>
    </lineage>
</organism>
<gene>
    <name evidence="4" type="ORF">A3L14_01615</name>
    <name evidence="5" type="ORF">AMR53_04820</name>
    <name evidence="6" type="ORF">SAMN05216170_1958</name>
</gene>
<protein>
    <submittedName>
        <fullName evidence="6">RecA-superfamily ATPase, KaiC/GvpD/RAD55 family</fullName>
    </submittedName>
    <submittedName>
        <fullName evidence="5">Recombinase</fullName>
    </submittedName>
</protein>
<evidence type="ECO:0000259" key="3">
    <source>
        <dbReference type="PROSITE" id="PS51146"/>
    </source>
</evidence>
<evidence type="ECO:0000313" key="9">
    <source>
        <dbReference type="Proteomes" id="UP000250136"/>
    </source>
</evidence>
<evidence type="ECO:0000313" key="5">
    <source>
        <dbReference type="EMBL" id="KQH82601.1"/>
    </source>
</evidence>
<dbReference type="AlphaFoldDB" id="A0A0Q2M3G1"/>
<dbReference type="OrthoDB" id="27015at2157"/>
<keyword evidence="2" id="KW-0067">ATP-binding</keyword>
<dbReference type="Pfam" id="PF06745">
    <property type="entry name" value="ATPase"/>
    <property type="match status" value="1"/>
</dbReference>
<dbReference type="Proteomes" id="UP000051862">
    <property type="component" value="Unassembled WGS sequence"/>
</dbReference>
<name>A0A0Q2M3G1_9EURY</name>
<keyword evidence="9" id="KW-1185">Reference proteome</keyword>
<proteinExistence type="predicted"/>
<dbReference type="RefSeq" id="WP_055429182.1">
    <property type="nucleotide sequence ID" value="NZ_CP015105.1"/>
</dbReference>
<dbReference type="STRING" id="277988.SAMN05216170_1958"/>
<evidence type="ECO:0000313" key="6">
    <source>
        <dbReference type="EMBL" id="SEW16027.1"/>
    </source>
</evidence>
<feature type="domain" description="KaiC" evidence="3">
    <location>
        <begin position="11"/>
        <end position="237"/>
    </location>
</feature>
<evidence type="ECO:0000313" key="4">
    <source>
        <dbReference type="EMBL" id="ASJ11662.1"/>
    </source>
</evidence>
<dbReference type="SUPFAM" id="SSF52540">
    <property type="entry name" value="P-loop containing nucleoside triphosphate hydrolases"/>
    <property type="match status" value="1"/>
</dbReference>
<dbReference type="GO" id="GO:0005524">
    <property type="term" value="F:ATP binding"/>
    <property type="evidence" value="ECO:0007669"/>
    <property type="project" value="UniProtKB-KW"/>
</dbReference>
<sequence length="237" mass="27156">MYVGELLKSLDRVSTGVPGLDNLIGGGFIPGRVYLIIGPPGSGKTTFGIQFLIEGAKKDEKGLFISLLEHPKIITQDMLRYNFGLLTHLQSKRILFYDMGESIFGAGRRFTWSEIFERILRIIETEDVKRVVIDSFTSLEYSVLDPEHKRMALGRFIRKLHEMGITCLVLAEMMSSETYTEDYYLTDGVIVLHHFMRNYQMVRALQVLKMHGVAHDSNLKKLRFTEEGLRVYPEAPF</sequence>
<evidence type="ECO:0000256" key="2">
    <source>
        <dbReference type="ARBA" id="ARBA00022840"/>
    </source>
</evidence>
<dbReference type="EMBL" id="FOIW01000002">
    <property type="protein sequence ID" value="SEW16027.1"/>
    <property type="molecule type" value="Genomic_DNA"/>
</dbReference>
<dbReference type="PROSITE" id="PS51146">
    <property type="entry name" value="KAIC"/>
    <property type="match status" value="1"/>
</dbReference>
<dbReference type="InterPro" id="IPR027417">
    <property type="entry name" value="P-loop_NTPase"/>
</dbReference>
<dbReference type="Gene3D" id="3.40.50.300">
    <property type="entry name" value="P-loop containing nucleotide triphosphate hydrolases"/>
    <property type="match status" value="1"/>
</dbReference>
<evidence type="ECO:0000256" key="1">
    <source>
        <dbReference type="ARBA" id="ARBA00022741"/>
    </source>
</evidence>